<dbReference type="PANTHER" id="PTHR10210">
    <property type="entry name" value="RIBOSE-PHOSPHATE DIPHOSPHOKINASE FAMILY MEMBER"/>
    <property type="match status" value="1"/>
</dbReference>
<dbReference type="GO" id="GO:0000287">
    <property type="term" value="F:magnesium ion binding"/>
    <property type="evidence" value="ECO:0007669"/>
    <property type="project" value="InterPro"/>
</dbReference>
<sequence>MSDMLVLGFPEYQSPAVRLGKALDCPCDAVAVHRFPDGESLVRLPSELPAHVILCRSLEHPNDKLVELLLAIDTARNLGAERLTLVAPYLCYMRQDTAFNPGEAVSQRIVGRLLGERLEAVITVDAHLHRISDLPEVIPGARAVNLTAAPLMAARLARRSDGPLLLGPDQESEQWVAGIAAKAGLEYAIAHKIRHSDHAVSISLPEVEVAGRTVVLVDDVVSTGHTVAETAAALKAAGARRVDCLVTHPLLAPGAEQLLEKGGIDTLCSSDSIIHPSNVEQLAGLLARAIRSLDGADTLEPDSLIVDGG</sequence>
<keyword evidence="5" id="KW-0808">Transferase</keyword>
<dbReference type="NCBIfam" id="TIGR01251">
    <property type="entry name" value="ribP_PPkin"/>
    <property type="match status" value="1"/>
</dbReference>
<gene>
    <name evidence="5" type="ORF">DFQ59_107159</name>
</gene>
<name>A0A369C343_9GAMM</name>
<protein>
    <submittedName>
        <fullName evidence="5">Ribose-phosphate pyrophosphokinase</fullName>
    </submittedName>
</protein>
<evidence type="ECO:0000259" key="3">
    <source>
        <dbReference type="Pfam" id="PF00156"/>
    </source>
</evidence>
<keyword evidence="6" id="KW-1185">Reference proteome</keyword>
<evidence type="ECO:0000259" key="4">
    <source>
        <dbReference type="Pfam" id="PF13793"/>
    </source>
</evidence>
<feature type="domain" description="Ribose-phosphate pyrophosphokinase N-terminal" evidence="4">
    <location>
        <begin position="18"/>
        <end position="114"/>
    </location>
</feature>
<dbReference type="GO" id="GO:0006164">
    <property type="term" value="P:purine nucleotide biosynthetic process"/>
    <property type="evidence" value="ECO:0007669"/>
    <property type="project" value="TreeGrafter"/>
</dbReference>
<dbReference type="Proteomes" id="UP000252707">
    <property type="component" value="Unassembled WGS sequence"/>
</dbReference>
<proteinExistence type="inferred from homology"/>
<reference evidence="5 6" key="1">
    <citation type="submission" date="2018-07" db="EMBL/GenBank/DDBJ databases">
        <title>Genomic Encyclopedia of Type Strains, Phase IV (KMG-IV): sequencing the most valuable type-strain genomes for metagenomic binning, comparative biology and taxonomic classification.</title>
        <authorList>
            <person name="Goeker M."/>
        </authorList>
    </citation>
    <scope>NUCLEOTIDE SEQUENCE [LARGE SCALE GENOMIC DNA]</scope>
    <source>
        <strain evidence="5 6">DSM 26407</strain>
    </source>
</reference>
<dbReference type="Gene3D" id="3.40.50.2020">
    <property type="match status" value="2"/>
</dbReference>
<dbReference type="GO" id="GO:0005737">
    <property type="term" value="C:cytoplasm"/>
    <property type="evidence" value="ECO:0007669"/>
    <property type="project" value="TreeGrafter"/>
</dbReference>
<dbReference type="OrthoDB" id="324294at2"/>
<dbReference type="RefSeq" id="WP_114280345.1">
    <property type="nucleotide sequence ID" value="NZ_QPJY01000007.1"/>
</dbReference>
<dbReference type="InterPro" id="IPR005946">
    <property type="entry name" value="Rib-P_diPkinase"/>
</dbReference>
<evidence type="ECO:0000313" key="6">
    <source>
        <dbReference type="Proteomes" id="UP000252707"/>
    </source>
</evidence>
<dbReference type="GO" id="GO:0016301">
    <property type="term" value="F:kinase activity"/>
    <property type="evidence" value="ECO:0007669"/>
    <property type="project" value="UniProtKB-KW"/>
</dbReference>
<evidence type="ECO:0000256" key="1">
    <source>
        <dbReference type="ARBA" id="ARBA00022727"/>
    </source>
</evidence>
<dbReference type="InterPro" id="IPR029057">
    <property type="entry name" value="PRTase-like"/>
</dbReference>
<dbReference type="AlphaFoldDB" id="A0A369C343"/>
<dbReference type="NCBIfam" id="NF005537">
    <property type="entry name" value="PRK07199.1"/>
    <property type="match status" value="1"/>
</dbReference>
<accession>A0A369C343</accession>
<dbReference type="Pfam" id="PF00156">
    <property type="entry name" value="Pribosyltran"/>
    <property type="match status" value="1"/>
</dbReference>
<dbReference type="CDD" id="cd06223">
    <property type="entry name" value="PRTases_typeI"/>
    <property type="match status" value="1"/>
</dbReference>
<dbReference type="PANTHER" id="PTHR10210:SF41">
    <property type="entry name" value="RIBOSE-PHOSPHATE PYROPHOSPHOKINASE 1, CHLOROPLASTIC"/>
    <property type="match status" value="1"/>
</dbReference>
<dbReference type="SUPFAM" id="SSF53271">
    <property type="entry name" value="PRTase-like"/>
    <property type="match status" value="2"/>
</dbReference>
<dbReference type="Pfam" id="PF13793">
    <property type="entry name" value="Pribosyltran_N"/>
    <property type="match status" value="1"/>
</dbReference>
<dbReference type="SMART" id="SM01400">
    <property type="entry name" value="Pribosyltran_N"/>
    <property type="match status" value="1"/>
</dbReference>
<dbReference type="GO" id="GO:0004749">
    <property type="term" value="F:ribose phosphate diphosphokinase activity"/>
    <property type="evidence" value="ECO:0007669"/>
    <property type="project" value="TreeGrafter"/>
</dbReference>
<dbReference type="GO" id="GO:0002189">
    <property type="term" value="C:ribose phosphate diphosphokinase complex"/>
    <property type="evidence" value="ECO:0007669"/>
    <property type="project" value="TreeGrafter"/>
</dbReference>
<comment type="caution">
    <text evidence="5">The sequence shown here is derived from an EMBL/GenBank/DDBJ whole genome shotgun (WGS) entry which is preliminary data.</text>
</comment>
<evidence type="ECO:0000256" key="2">
    <source>
        <dbReference type="RuleBase" id="RU004324"/>
    </source>
</evidence>
<dbReference type="InterPro" id="IPR029099">
    <property type="entry name" value="Pribosyltran_N"/>
</dbReference>
<keyword evidence="5" id="KW-0418">Kinase</keyword>
<organism evidence="5 6">
    <name type="scientific">Thioalbus denitrificans</name>
    <dbReference type="NCBI Taxonomy" id="547122"/>
    <lineage>
        <taxon>Bacteria</taxon>
        <taxon>Pseudomonadati</taxon>
        <taxon>Pseudomonadota</taxon>
        <taxon>Gammaproteobacteria</taxon>
        <taxon>Chromatiales</taxon>
        <taxon>Ectothiorhodospiraceae</taxon>
        <taxon>Thioalbus</taxon>
    </lineage>
</organism>
<comment type="similarity">
    <text evidence="2">Belongs to the ribose-phosphate pyrophosphokinase family.</text>
</comment>
<dbReference type="GO" id="GO:0006015">
    <property type="term" value="P:5-phosphoribose 1-diphosphate biosynthetic process"/>
    <property type="evidence" value="ECO:0007669"/>
    <property type="project" value="TreeGrafter"/>
</dbReference>
<keyword evidence="1 2" id="KW-0545">Nucleotide biosynthesis</keyword>
<feature type="domain" description="Phosphoribosyltransferase" evidence="3">
    <location>
        <begin position="163"/>
        <end position="252"/>
    </location>
</feature>
<evidence type="ECO:0000313" key="5">
    <source>
        <dbReference type="EMBL" id="RCX28412.1"/>
    </source>
</evidence>
<dbReference type="EMBL" id="QPJY01000007">
    <property type="protein sequence ID" value="RCX28412.1"/>
    <property type="molecule type" value="Genomic_DNA"/>
</dbReference>
<dbReference type="InterPro" id="IPR000836">
    <property type="entry name" value="PRTase_dom"/>
</dbReference>